<evidence type="ECO:0000313" key="1">
    <source>
        <dbReference type="EMBL" id="ANE52510.1"/>
    </source>
</evidence>
<dbReference type="CDD" id="cd16377">
    <property type="entry name" value="23S_rRNA_IVP_like"/>
    <property type="match status" value="1"/>
</dbReference>
<dbReference type="STRING" id="1492898.SY85_20535"/>
<proteinExistence type="predicted"/>
<dbReference type="KEGG" id="fla:SY85_20535"/>
<accession>A0A172TZM0</accession>
<dbReference type="Gene3D" id="1.20.1440.60">
    <property type="entry name" value="23S rRNA-intervening sequence"/>
    <property type="match status" value="1"/>
</dbReference>
<dbReference type="OrthoDB" id="9811959at2"/>
<dbReference type="RefSeq" id="WP_066407118.1">
    <property type="nucleotide sequence ID" value="NZ_CP011390.1"/>
</dbReference>
<protein>
    <recommendedName>
        <fullName evidence="3">Four helix bundle protein</fullName>
    </recommendedName>
</protein>
<evidence type="ECO:0008006" key="3">
    <source>
        <dbReference type="Google" id="ProtNLM"/>
    </source>
</evidence>
<dbReference type="PANTHER" id="PTHR38471:SF2">
    <property type="entry name" value="FOUR HELIX BUNDLE PROTEIN"/>
    <property type="match status" value="1"/>
</dbReference>
<dbReference type="PANTHER" id="PTHR38471">
    <property type="entry name" value="FOUR HELIX BUNDLE PROTEIN"/>
    <property type="match status" value="1"/>
</dbReference>
<dbReference type="Proteomes" id="UP000077177">
    <property type="component" value="Chromosome"/>
</dbReference>
<dbReference type="Pfam" id="PF05635">
    <property type="entry name" value="23S_rRNA_IVP"/>
    <property type="match status" value="1"/>
</dbReference>
<dbReference type="EMBL" id="CP011390">
    <property type="protein sequence ID" value="ANE52510.1"/>
    <property type="molecule type" value="Genomic_DNA"/>
</dbReference>
<keyword evidence="2" id="KW-1185">Reference proteome</keyword>
<reference evidence="2" key="1">
    <citation type="submission" date="2015-01" db="EMBL/GenBank/DDBJ databases">
        <title>Flavisolibacter sp./LCS9/ whole genome sequencing.</title>
        <authorList>
            <person name="Kim M.K."/>
            <person name="Srinivasan S."/>
            <person name="Lee J.-J."/>
        </authorList>
    </citation>
    <scope>NUCLEOTIDE SEQUENCE [LARGE SCALE GENOMIC DNA]</scope>
    <source>
        <strain evidence="2">LCS9</strain>
    </source>
</reference>
<reference evidence="1 2" key="2">
    <citation type="journal article" date="2016" name="Int. J. Syst. Evol. Microbiol.">
        <title>Flavisolibacter tropicus sp. nov., isolated from tropical soil.</title>
        <authorList>
            <person name="Lee J.J."/>
            <person name="Kang M.S."/>
            <person name="Kim G.S."/>
            <person name="Lee C.S."/>
            <person name="Lim S."/>
            <person name="Lee J."/>
            <person name="Roh S.H."/>
            <person name="Kang H."/>
            <person name="Ha J.M."/>
            <person name="Bae S."/>
            <person name="Jung H.Y."/>
            <person name="Kim M.K."/>
        </authorList>
    </citation>
    <scope>NUCLEOTIDE SEQUENCE [LARGE SCALE GENOMIC DNA]</scope>
    <source>
        <strain evidence="1 2">LCS9</strain>
    </source>
</reference>
<evidence type="ECO:0000313" key="2">
    <source>
        <dbReference type="Proteomes" id="UP000077177"/>
    </source>
</evidence>
<organism evidence="1 2">
    <name type="scientific">Flavisolibacter tropicus</name>
    <dbReference type="NCBI Taxonomy" id="1492898"/>
    <lineage>
        <taxon>Bacteria</taxon>
        <taxon>Pseudomonadati</taxon>
        <taxon>Bacteroidota</taxon>
        <taxon>Chitinophagia</taxon>
        <taxon>Chitinophagales</taxon>
        <taxon>Chitinophagaceae</taxon>
        <taxon>Flavisolibacter</taxon>
    </lineage>
</organism>
<dbReference type="SUPFAM" id="SSF158446">
    <property type="entry name" value="IVS-encoded protein-like"/>
    <property type="match status" value="1"/>
</dbReference>
<dbReference type="AlphaFoldDB" id="A0A172TZM0"/>
<dbReference type="InterPro" id="IPR012657">
    <property type="entry name" value="23S_rRNA-intervening_sequence"/>
</dbReference>
<sequence>MELVKNVYDLVKRYPREELYALTQQTKRAVVSIPSNIAEGIGRNYKKDTIQFLHISRGSLYELETLLLIAHSLDFLEEVSLDSLIRQVQECLRLLNGLIAYYEKSNLK</sequence>
<gene>
    <name evidence="1" type="ORF">SY85_20535</name>
</gene>
<dbReference type="PATRIC" id="fig|1492898.3.peg.4463"/>
<dbReference type="InterPro" id="IPR036583">
    <property type="entry name" value="23S_rRNA_IVS_sf"/>
</dbReference>
<name>A0A172TZM0_9BACT</name>
<dbReference type="NCBIfam" id="TIGR02436">
    <property type="entry name" value="four helix bundle protein"/>
    <property type="match status" value="1"/>
</dbReference>